<dbReference type="GO" id="GO:0004674">
    <property type="term" value="F:protein serine/threonine kinase activity"/>
    <property type="evidence" value="ECO:0007669"/>
    <property type="project" value="TreeGrafter"/>
</dbReference>
<evidence type="ECO:0000313" key="2">
    <source>
        <dbReference type="EMBL" id="CAD9285607.1"/>
    </source>
</evidence>
<protein>
    <recommendedName>
        <fullName evidence="1">Protein kinase domain-containing protein</fullName>
    </recommendedName>
</protein>
<dbReference type="PANTHER" id="PTHR44329:SF140">
    <property type="entry name" value="INACTIVE PROTEIN TYROSINE KINASE PTKL"/>
    <property type="match status" value="1"/>
</dbReference>
<dbReference type="EMBL" id="HBGK01027567">
    <property type="protein sequence ID" value="CAD9285607.1"/>
    <property type="molecule type" value="Transcribed_RNA"/>
</dbReference>
<dbReference type="Gene3D" id="1.10.510.10">
    <property type="entry name" value="Transferase(Phosphotransferase) domain 1"/>
    <property type="match status" value="1"/>
</dbReference>
<sequence length="124" mass="14167">MNQMKCDELEAEKLLDEAAQNDADQGHHDLALADFRQEIAVLKSLRHPNICLLLAYSTTEDYEVLVSELMKCNLLDVIKANLIHGTRMKHRTMIVYAQQLAQGMNYLHTCKPPIIHRDVKLANL</sequence>
<dbReference type="PANTHER" id="PTHR44329">
    <property type="entry name" value="SERINE/THREONINE-PROTEIN KINASE TNNI3K-RELATED"/>
    <property type="match status" value="1"/>
</dbReference>
<dbReference type="AlphaFoldDB" id="A0A7S1V402"/>
<gene>
    <name evidence="2" type="ORF">GOCE00092_LOCUS14274</name>
</gene>
<dbReference type="InterPro" id="IPR011009">
    <property type="entry name" value="Kinase-like_dom_sf"/>
</dbReference>
<evidence type="ECO:0000259" key="1">
    <source>
        <dbReference type="PROSITE" id="PS50011"/>
    </source>
</evidence>
<organism evidence="2">
    <name type="scientific">Grammatophora oceanica</name>
    <dbReference type="NCBI Taxonomy" id="210454"/>
    <lineage>
        <taxon>Eukaryota</taxon>
        <taxon>Sar</taxon>
        <taxon>Stramenopiles</taxon>
        <taxon>Ochrophyta</taxon>
        <taxon>Bacillariophyta</taxon>
        <taxon>Fragilariophyceae</taxon>
        <taxon>Fragilariophycidae</taxon>
        <taxon>Rhabdonematales</taxon>
        <taxon>Grammatophoraceae</taxon>
        <taxon>Grammatophora</taxon>
    </lineage>
</organism>
<dbReference type="InterPro" id="IPR000719">
    <property type="entry name" value="Prot_kinase_dom"/>
</dbReference>
<feature type="domain" description="Protein kinase" evidence="1">
    <location>
        <begin position="1"/>
        <end position="124"/>
    </location>
</feature>
<dbReference type="InterPro" id="IPR051681">
    <property type="entry name" value="Ser/Thr_Kinases-Pseudokinases"/>
</dbReference>
<dbReference type="SUPFAM" id="SSF56112">
    <property type="entry name" value="Protein kinase-like (PK-like)"/>
    <property type="match status" value="1"/>
</dbReference>
<reference evidence="2" key="1">
    <citation type="submission" date="2021-01" db="EMBL/GenBank/DDBJ databases">
        <authorList>
            <person name="Corre E."/>
            <person name="Pelletier E."/>
            <person name="Niang G."/>
            <person name="Scheremetjew M."/>
            <person name="Finn R."/>
            <person name="Kale V."/>
            <person name="Holt S."/>
            <person name="Cochrane G."/>
            <person name="Meng A."/>
            <person name="Brown T."/>
            <person name="Cohen L."/>
        </authorList>
    </citation>
    <scope>NUCLEOTIDE SEQUENCE</scope>
    <source>
        <strain evidence="2">CCMP 410</strain>
    </source>
</reference>
<dbReference type="GO" id="GO:0005524">
    <property type="term" value="F:ATP binding"/>
    <property type="evidence" value="ECO:0007669"/>
    <property type="project" value="InterPro"/>
</dbReference>
<proteinExistence type="predicted"/>
<accession>A0A7S1V402</accession>
<dbReference type="PROSITE" id="PS50011">
    <property type="entry name" value="PROTEIN_KINASE_DOM"/>
    <property type="match status" value="1"/>
</dbReference>
<name>A0A7S1V402_9STRA</name>
<dbReference type="Pfam" id="PF00069">
    <property type="entry name" value="Pkinase"/>
    <property type="match status" value="1"/>
</dbReference>